<comment type="caution">
    <text evidence="2">The sequence shown here is derived from an EMBL/GenBank/DDBJ whole genome shotgun (WGS) entry which is preliminary data.</text>
</comment>
<name>A0A2S5IUL8_9MICC</name>
<keyword evidence="3" id="KW-1185">Reference proteome</keyword>
<dbReference type="RefSeq" id="WP_104122420.1">
    <property type="nucleotide sequence ID" value="NZ_PRKW01000006.1"/>
</dbReference>
<dbReference type="OrthoDB" id="4961314at2"/>
<dbReference type="Proteomes" id="UP000239297">
    <property type="component" value="Unassembled WGS sequence"/>
</dbReference>
<dbReference type="EMBL" id="PRKW01000006">
    <property type="protein sequence ID" value="PPB48254.1"/>
    <property type="molecule type" value="Genomic_DNA"/>
</dbReference>
<proteinExistence type="predicted"/>
<dbReference type="InterPro" id="IPR058396">
    <property type="entry name" value="DUF8083"/>
</dbReference>
<gene>
    <name evidence="2" type="ORF">C4K88_14940</name>
</gene>
<evidence type="ECO:0000313" key="3">
    <source>
        <dbReference type="Proteomes" id="UP000239297"/>
    </source>
</evidence>
<sequence>MSRLGQVLRPFPYVSYLRVYEPLDAFSDAQQLAILEQRARERELTEELEHEQSLRRILRTVSDPFPHHEADLVRVTHFPSLNGTTTPYYCPNQLAVRTTLAAESLDQSLRGPLIDVLVPEIAREAHQARLDPDTFADSVARLYTRSATWGVPFAWFALIHEDDLTEVVEDDGRVSTVRITARIGDCIDRGRRSIAQLAVGAPEMDLLDELTEIVEWLEIFRRDAVVEVDYGPVADRVFPDDSPMDVRLGIESLAEADMMGAAASYRRLASRWIPIRQLARAS</sequence>
<feature type="domain" description="DUF8083" evidence="1">
    <location>
        <begin position="13"/>
        <end position="278"/>
    </location>
</feature>
<dbReference type="Pfam" id="PF26312">
    <property type="entry name" value="DUF8083"/>
    <property type="match status" value="1"/>
</dbReference>
<protein>
    <recommendedName>
        <fullName evidence="1">DUF8083 domain-containing protein</fullName>
    </recommendedName>
</protein>
<accession>A0A2S5IUL8</accession>
<dbReference type="AlphaFoldDB" id="A0A2S5IUL8"/>
<organism evidence="2 3">
    <name type="scientific">Arthrobacter pityocampae</name>
    <dbReference type="NCBI Taxonomy" id="547334"/>
    <lineage>
        <taxon>Bacteria</taxon>
        <taxon>Bacillati</taxon>
        <taxon>Actinomycetota</taxon>
        <taxon>Actinomycetes</taxon>
        <taxon>Micrococcales</taxon>
        <taxon>Micrococcaceae</taxon>
        <taxon>Arthrobacter</taxon>
    </lineage>
</organism>
<reference evidence="2 3" key="1">
    <citation type="journal article" date="2014" name="Int. J. Syst. Evol. Microbiol.">
        <title>Arthrobacter pityocampae sp. nov., isolated from Thaumetopoea pityocampa (Lep., Thaumetopoeidae).</title>
        <authorList>
            <person name="Ince I.A."/>
            <person name="Demirbag Z."/>
            <person name="Kati H."/>
        </authorList>
    </citation>
    <scope>NUCLEOTIDE SEQUENCE [LARGE SCALE GENOMIC DNA]</scope>
    <source>
        <strain evidence="2 3">Tp2</strain>
    </source>
</reference>
<evidence type="ECO:0000259" key="1">
    <source>
        <dbReference type="Pfam" id="PF26312"/>
    </source>
</evidence>
<evidence type="ECO:0000313" key="2">
    <source>
        <dbReference type="EMBL" id="PPB48254.1"/>
    </source>
</evidence>